<keyword evidence="3" id="KW-1185">Reference proteome</keyword>
<feature type="compositionally biased region" description="Basic and acidic residues" evidence="1">
    <location>
        <begin position="148"/>
        <end position="166"/>
    </location>
</feature>
<reference evidence="2 3" key="1">
    <citation type="journal article" date="2013" name="Curr. Biol.">
        <title>The Genome of the Foraminiferan Reticulomyxa filosa.</title>
        <authorList>
            <person name="Glockner G."/>
            <person name="Hulsmann N."/>
            <person name="Schleicher M."/>
            <person name="Noegel A.A."/>
            <person name="Eichinger L."/>
            <person name="Gallinger C."/>
            <person name="Pawlowski J."/>
            <person name="Sierra R."/>
            <person name="Euteneuer U."/>
            <person name="Pillet L."/>
            <person name="Moustafa A."/>
            <person name="Platzer M."/>
            <person name="Groth M."/>
            <person name="Szafranski K."/>
            <person name="Schliwa M."/>
        </authorList>
    </citation>
    <scope>NUCLEOTIDE SEQUENCE [LARGE SCALE GENOMIC DNA]</scope>
</reference>
<protein>
    <submittedName>
        <fullName evidence="2">Uncharacterized protein</fullName>
    </submittedName>
</protein>
<evidence type="ECO:0000313" key="3">
    <source>
        <dbReference type="Proteomes" id="UP000023152"/>
    </source>
</evidence>
<feature type="compositionally biased region" description="Basic and acidic residues" evidence="1">
    <location>
        <begin position="243"/>
        <end position="260"/>
    </location>
</feature>
<feature type="compositionally biased region" description="Polar residues" evidence="1">
    <location>
        <begin position="49"/>
        <end position="66"/>
    </location>
</feature>
<sequence>MKKLTVESLNHPSEVDLVETSSEMNAPAKSQTETEARAEMEKEIRLNWRQFQSTFKSNSDQSIATPTTDNDNDNDNDNETTTSVVSFLSPPPLPPSIKSQSQKKSRRAENAQTATPTWKSNRKLRLCLWKIQQHDGNVSKPNTRSLRHCSDKAHSQSPNNHERNERISYSCSLQKKSGSSEDKDENVYANEEDENDHVPFSRPTLECSKSVGFCHDTTTTTSFKPVKMRSHSCRVGRLAALLRDRHNEKTSQTPDHKRDGNGNQLRKRNVDQPQKYQQLWSFFPFPDKHLDHIASNESPQLYSPVTPPGKFNFSSSIIARKSGEQFHLSDYYQSLLLSQPQHCIQSPPSATERSNTISIPQQQKHRYDFDFKPSFQRVILLKKKKNVFSPFIQFFSGLTTFLTKRLDDDLEYIQNRQSVNMEI</sequence>
<evidence type="ECO:0000256" key="1">
    <source>
        <dbReference type="SAM" id="MobiDB-lite"/>
    </source>
</evidence>
<evidence type="ECO:0000313" key="2">
    <source>
        <dbReference type="EMBL" id="ETO25511.1"/>
    </source>
</evidence>
<organism evidence="2 3">
    <name type="scientific">Reticulomyxa filosa</name>
    <dbReference type="NCBI Taxonomy" id="46433"/>
    <lineage>
        <taxon>Eukaryota</taxon>
        <taxon>Sar</taxon>
        <taxon>Rhizaria</taxon>
        <taxon>Retaria</taxon>
        <taxon>Foraminifera</taxon>
        <taxon>Monothalamids</taxon>
        <taxon>Reticulomyxidae</taxon>
        <taxon>Reticulomyxa</taxon>
    </lineage>
</organism>
<comment type="caution">
    <text evidence="2">The sequence shown here is derived from an EMBL/GenBank/DDBJ whole genome shotgun (WGS) entry which is preliminary data.</text>
</comment>
<feature type="region of interest" description="Disordered" evidence="1">
    <location>
        <begin position="136"/>
        <end position="201"/>
    </location>
</feature>
<feature type="region of interest" description="Disordered" evidence="1">
    <location>
        <begin position="1"/>
        <end position="117"/>
    </location>
</feature>
<feature type="region of interest" description="Disordered" evidence="1">
    <location>
        <begin position="243"/>
        <end position="267"/>
    </location>
</feature>
<accession>X6NHN6</accession>
<feature type="compositionally biased region" description="Polar residues" evidence="1">
    <location>
        <begin position="167"/>
        <end position="177"/>
    </location>
</feature>
<dbReference type="EMBL" id="ASPP01008472">
    <property type="protein sequence ID" value="ETO25511.1"/>
    <property type="molecule type" value="Genomic_DNA"/>
</dbReference>
<name>X6NHN6_RETFI</name>
<feature type="compositionally biased region" description="Low complexity" evidence="1">
    <location>
        <begin position="79"/>
        <end position="88"/>
    </location>
</feature>
<dbReference type="AlphaFoldDB" id="X6NHN6"/>
<proteinExistence type="predicted"/>
<feature type="compositionally biased region" description="Basic and acidic residues" evidence="1">
    <location>
        <begin position="32"/>
        <end position="46"/>
    </location>
</feature>
<feature type="compositionally biased region" description="Polar residues" evidence="1">
    <location>
        <begin position="19"/>
        <end position="31"/>
    </location>
</feature>
<gene>
    <name evidence="2" type="ORF">RFI_11627</name>
</gene>
<dbReference type="Proteomes" id="UP000023152">
    <property type="component" value="Unassembled WGS sequence"/>
</dbReference>